<protein>
    <recommendedName>
        <fullName evidence="3">Flavodoxin-like domain-containing protein</fullName>
    </recommendedName>
</protein>
<dbReference type="EMBL" id="CP001698">
    <property type="protein sequence ID" value="ADN01929.1"/>
    <property type="molecule type" value="Genomic_DNA"/>
</dbReference>
<dbReference type="RefSeq" id="WP_013313770.1">
    <property type="nucleotide sequence ID" value="NC_014484.1"/>
</dbReference>
<name>E0RSE2_WINT6</name>
<dbReference type="HOGENOM" id="CLU_150070_0_0_12"/>
<reference evidence="1 2" key="2">
    <citation type="journal article" date="2010" name="J. Bacteriol.">
        <title>Genome sequence of the polysaccharide-degrading, thermophilic anaerobe Spirochaeta thermophila DSM 6192.</title>
        <authorList>
            <person name="Angelov A."/>
            <person name="Liebl S."/>
            <person name="Ballschmiter M."/>
            <person name="Bomeke M."/>
            <person name="Lehmann R."/>
            <person name="Liesegang H."/>
            <person name="Daniel R."/>
            <person name="Liebl W."/>
        </authorList>
    </citation>
    <scope>NUCLEOTIDE SEQUENCE [LARGE SCALE GENOMIC DNA]</scope>
    <source>
        <strain evidence="2">ATCC 49972 / DSM 6192 / RI 19.B1</strain>
    </source>
</reference>
<sequence>MRVAVVFYGSGRSDQLKDLARALARGIERQGVQVQVDLLDVAVDREKKLTLYDYLVVGMVSETLFRPKVPGALKEFLARAGQIAGKRAFAFVPKRMFAAKALLKLMAAMEHEGLYLKNSAVISSPAEAEYLGEHLHLSTRPREE</sequence>
<dbReference type="AlphaFoldDB" id="E0RSE2"/>
<dbReference type="InterPro" id="IPR029039">
    <property type="entry name" value="Flavoprotein-like_sf"/>
</dbReference>
<evidence type="ECO:0000313" key="1">
    <source>
        <dbReference type="EMBL" id="ADN01929.1"/>
    </source>
</evidence>
<dbReference type="PaxDb" id="665571-STHERM_c09830"/>
<gene>
    <name evidence="1" type="ordered locus">STHERM_c09830</name>
</gene>
<dbReference type="SUPFAM" id="SSF52218">
    <property type="entry name" value="Flavoproteins"/>
    <property type="match status" value="1"/>
</dbReference>
<dbReference type="KEGG" id="sta:STHERM_c09830"/>
<reference key="1">
    <citation type="submission" date="2009-08" db="EMBL/GenBank/DDBJ databases">
        <title>The genome sequence of Spirochaeta thermophila DSM6192.</title>
        <authorList>
            <person name="Angelov A."/>
            <person name="Mientus M."/>
            <person name="Wittenberg S."/>
            <person name="Lehmann R."/>
            <person name="Liesegang H."/>
            <person name="Daniel R."/>
            <person name="Liebl W."/>
        </authorList>
    </citation>
    <scope>NUCLEOTIDE SEQUENCE</scope>
    <source>
        <strain>DSM 6192</strain>
    </source>
</reference>
<dbReference type="Gene3D" id="3.40.50.360">
    <property type="match status" value="1"/>
</dbReference>
<evidence type="ECO:0000313" key="2">
    <source>
        <dbReference type="Proteomes" id="UP000001296"/>
    </source>
</evidence>
<proteinExistence type="predicted"/>
<accession>E0RSE2</accession>
<evidence type="ECO:0008006" key="3">
    <source>
        <dbReference type="Google" id="ProtNLM"/>
    </source>
</evidence>
<organism evidence="1 2">
    <name type="scientific">Winmispira thermophila (strain ATCC 49972 / DSM 6192 / RI 19.B1)</name>
    <name type="common">Spirochaeta thermophila</name>
    <dbReference type="NCBI Taxonomy" id="665571"/>
    <lineage>
        <taxon>Bacteria</taxon>
        <taxon>Pseudomonadati</taxon>
        <taxon>Spirochaetota</taxon>
        <taxon>Spirochaetia</taxon>
        <taxon>Winmispirales</taxon>
        <taxon>Winmispiraceae</taxon>
        <taxon>Winmispira</taxon>
    </lineage>
</organism>
<dbReference type="eggNOG" id="COG0716">
    <property type="taxonomic scope" value="Bacteria"/>
</dbReference>
<dbReference type="Proteomes" id="UP000001296">
    <property type="component" value="Chromosome"/>
</dbReference>